<dbReference type="InterPro" id="IPR036047">
    <property type="entry name" value="F-box-like_dom_sf"/>
</dbReference>
<name>A0A2G5C9K2_AQUCA</name>
<protein>
    <recommendedName>
        <fullName evidence="1">F-box domain-containing protein</fullName>
    </recommendedName>
</protein>
<evidence type="ECO:0000259" key="1">
    <source>
        <dbReference type="Pfam" id="PF00646"/>
    </source>
</evidence>
<dbReference type="OrthoDB" id="581708at2759"/>
<dbReference type="Proteomes" id="UP000230069">
    <property type="component" value="Unassembled WGS sequence"/>
</dbReference>
<feature type="non-terminal residue" evidence="2">
    <location>
        <position position="191"/>
    </location>
</feature>
<dbReference type="Pfam" id="PF00646">
    <property type="entry name" value="F-box"/>
    <property type="match status" value="1"/>
</dbReference>
<evidence type="ECO:0000313" key="3">
    <source>
        <dbReference type="Proteomes" id="UP000230069"/>
    </source>
</evidence>
<keyword evidence="3" id="KW-1185">Reference proteome</keyword>
<feature type="domain" description="F-box" evidence="1">
    <location>
        <begin position="27"/>
        <end position="61"/>
    </location>
</feature>
<dbReference type="EMBL" id="KZ305094">
    <property type="protein sequence ID" value="PIA27517.1"/>
    <property type="molecule type" value="Genomic_DNA"/>
</dbReference>
<proteinExistence type="predicted"/>
<evidence type="ECO:0000313" key="2">
    <source>
        <dbReference type="EMBL" id="PIA27517.1"/>
    </source>
</evidence>
<dbReference type="SUPFAM" id="SSF81383">
    <property type="entry name" value="F-box domain"/>
    <property type="match status" value="1"/>
</dbReference>
<gene>
    <name evidence="2" type="ORF">AQUCO_07700057v1</name>
</gene>
<dbReference type="InParanoid" id="A0A2G5C9K2"/>
<dbReference type="AlphaFoldDB" id="A0A2G5C9K2"/>
<reference evidence="2 3" key="1">
    <citation type="submission" date="2017-09" db="EMBL/GenBank/DDBJ databases">
        <title>WGS assembly of Aquilegia coerulea Goldsmith.</title>
        <authorList>
            <person name="Hodges S."/>
            <person name="Kramer E."/>
            <person name="Nordborg M."/>
            <person name="Tomkins J."/>
            <person name="Borevitz J."/>
            <person name="Derieg N."/>
            <person name="Yan J."/>
            <person name="Mihaltcheva S."/>
            <person name="Hayes R.D."/>
            <person name="Rokhsar D."/>
        </authorList>
    </citation>
    <scope>NUCLEOTIDE SEQUENCE [LARGE SCALE GENOMIC DNA]</scope>
    <source>
        <strain evidence="3">cv. Goldsmith</strain>
    </source>
</reference>
<dbReference type="InterPro" id="IPR050796">
    <property type="entry name" value="SCF_F-box_component"/>
</dbReference>
<sequence length="191" mass="21675">MDAGGSRGVKRCHVAVAEENKDIFSNDDMAIEILSRLSIESIWELKCVSKRWCEICSCPSFRNAHSQRSAKIGGLFIQATVNCFCCGKQYDFTAVHYAPIGKEGPYETTKNILDFLPKKVVVVASSHGVLFCRKIFEEYNAAHINNRKWIKVDRRHVVLYVCNPVTKELMTLKPKGKFRNDCCFGFAYNPP</sequence>
<dbReference type="PANTHER" id="PTHR31672">
    <property type="entry name" value="BNACNNG10540D PROTEIN"/>
    <property type="match status" value="1"/>
</dbReference>
<dbReference type="InterPro" id="IPR001810">
    <property type="entry name" value="F-box_dom"/>
</dbReference>
<dbReference type="Gene3D" id="1.20.1280.50">
    <property type="match status" value="1"/>
</dbReference>
<accession>A0A2G5C9K2</accession>
<organism evidence="2 3">
    <name type="scientific">Aquilegia coerulea</name>
    <name type="common">Rocky mountain columbine</name>
    <dbReference type="NCBI Taxonomy" id="218851"/>
    <lineage>
        <taxon>Eukaryota</taxon>
        <taxon>Viridiplantae</taxon>
        <taxon>Streptophyta</taxon>
        <taxon>Embryophyta</taxon>
        <taxon>Tracheophyta</taxon>
        <taxon>Spermatophyta</taxon>
        <taxon>Magnoliopsida</taxon>
        <taxon>Ranunculales</taxon>
        <taxon>Ranunculaceae</taxon>
        <taxon>Thalictroideae</taxon>
        <taxon>Aquilegia</taxon>
    </lineage>
</organism>